<comment type="caution">
    <text evidence="5">The sequence shown here is derived from an EMBL/GenBank/DDBJ whole genome shotgun (WGS) entry which is preliminary data.</text>
</comment>
<protein>
    <recommendedName>
        <fullName evidence="4">RNA-binding S4 domain-containing protein</fullName>
    </recommendedName>
</protein>
<dbReference type="GO" id="GO:0000455">
    <property type="term" value="P:enzyme-directed rRNA pseudouridine synthesis"/>
    <property type="evidence" value="ECO:0007669"/>
    <property type="project" value="UniProtKB-ARBA"/>
</dbReference>
<dbReference type="Gene3D" id="3.10.290.10">
    <property type="entry name" value="RNA-binding S4 domain"/>
    <property type="match status" value="1"/>
</dbReference>
<keyword evidence="2" id="KW-0413">Isomerase</keyword>
<comment type="similarity">
    <text evidence="1">Belongs to the pseudouridine synthase RsuA family.</text>
</comment>
<evidence type="ECO:0000313" key="5">
    <source>
        <dbReference type="EMBL" id="OGY66402.1"/>
    </source>
</evidence>
<dbReference type="InterPro" id="IPR020094">
    <property type="entry name" value="TruA/RsuA/RluB/E/F_N"/>
</dbReference>
<dbReference type="PROSITE" id="PS50889">
    <property type="entry name" value="S4"/>
    <property type="match status" value="1"/>
</dbReference>
<dbReference type="AlphaFoldDB" id="A0A1G1ZPA1"/>
<dbReference type="SUPFAM" id="SSF55174">
    <property type="entry name" value="Alpha-L RNA-binding motif"/>
    <property type="match status" value="1"/>
</dbReference>
<evidence type="ECO:0000259" key="4">
    <source>
        <dbReference type="SMART" id="SM00363"/>
    </source>
</evidence>
<proteinExistence type="inferred from homology"/>
<dbReference type="GO" id="GO:0003723">
    <property type="term" value="F:RNA binding"/>
    <property type="evidence" value="ECO:0007669"/>
    <property type="project" value="UniProtKB-KW"/>
</dbReference>
<evidence type="ECO:0000256" key="1">
    <source>
        <dbReference type="ARBA" id="ARBA00008348"/>
    </source>
</evidence>
<sequence>MRINKYLRDKGLVSRREADKLISAGEVLVDGRRAEMGMLIYEGDKVVLHQKQEKEYIYLAYYKPRGLATQATGNFESVITEWRERGVFPVGRLDKESEGLLILTNDGRLTAKITGPESKTNKEYIVNVKEGLSKGVPAIFEKGMQTKTFGKLLPAKARIVDRHTLRVVLLEGKRHQIRVMLSELHYTITDIKRVRIGHILIGDLRPGQTRKLTPLEISRL</sequence>
<name>A0A1G1ZPA1_9BACT</name>
<dbReference type="InterPro" id="IPR018496">
    <property type="entry name" value="PsdUridine_synth_RsuA/RluB_CS"/>
</dbReference>
<dbReference type="InterPro" id="IPR020103">
    <property type="entry name" value="PsdUridine_synth_cat_dom_sf"/>
</dbReference>
<dbReference type="PANTHER" id="PTHR47683">
    <property type="entry name" value="PSEUDOURIDINE SYNTHASE FAMILY PROTEIN-RELATED"/>
    <property type="match status" value="1"/>
</dbReference>
<dbReference type="InterPro" id="IPR042092">
    <property type="entry name" value="PsdUridine_s_RsuA/RluB/E/F_cat"/>
</dbReference>
<dbReference type="GO" id="GO:0120159">
    <property type="term" value="F:rRNA pseudouridine synthase activity"/>
    <property type="evidence" value="ECO:0007669"/>
    <property type="project" value="UniProtKB-ARBA"/>
</dbReference>
<evidence type="ECO:0000256" key="3">
    <source>
        <dbReference type="PROSITE-ProRule" id="PRU00182"/>
    </source>
</evidence>
<dbReference type="PANTHER" id="PTHR47683:SF2">
    <property type="entry name" value="RNA-BINDING S4 DOMAIN-CONTAINING PROTEIN"/>
    <property type="match status" value="1"/>
</dbReference>
<feature type="domain" description="RNA-binding S4" evidence="4">
    <location>
        <begin position="1"/>
        <end position="63"/>
    </location>
</feature>
<dbReference type="InterPro" id="IPR036986">
    <property type="entry name" value="S4_RNA-bd_sf"/>
</dbReference>
<dbReference type="STRING" id="1798407.A3A16_03380"/>
<dbReference type="SMART" id="SM00363">
    <property type="entry name" value="S4"/>
    <property type="match status" value="1"/>
</dbReference>
<dbReference type="Pfam" id="PF00849">
    <property type="entry name" value="PseudoU_synth_2"/>
    <property type="match status" value="1"/>
</dbReference>
<evidence type="ECO:0000313" key="6">
    <source>
        <dbReference type="Proteomes" id="UP000177942"/>
    </source>
</evidence>
<dbReference type="InterPro" id="IPR050343">
    <property type="entry name" value="RsuA_PseudoU_synthase"/>
</dbReference>
<evidence type="ECO:0000256" key="2">
    <source>
        <dbReference type="ARBA" id="ARBA00023235"/>
    </source>
</evidence>
<dbReference type="Proteomes" id="UP000177942">
    <property type="component" value="Unassembled WGS sequence"/>
</dbReference>
<organism evidence="5 6">
    <name type="scientific">Candidatus Harrisonbacteria bacterium RIFCSPLOWO2_01_FULL_44_18</name>
    <dbReference type="NCBI Taxonomy" id="1798407"/>
    <lineage>
        <taxon>Bacteria</taxon>
        <taxon>Candidatus Harrisoniibacteriota</taxon>
    </lineage>
</organism>
<dbReference type="SUPFAM" id="SSF55120">
    <property type="entry name" value="Pseudouridine synthase"/>
    <property type="match status" value="1"/>
</dbReference>
<reference evidence="5 6" key="1">
    <citation type="journal article" date="2016" name="Nat. Commun.">
        <title>Thousands of microbial genomes shed light on interconnected biogeochemical processes in an aquifer system.</title>
        <authorList>
            <person name="Anantharaman K."/>
            <person name="Brown C.T."/>
            <person name="Hug L.A."/>
            <person name="Sharon I."/>
            <person name="Castelle C.J."/>
            <person name="Probst A.J."/>
            <person name="Thomas B.C."/>
            <person name="Singh A."/>
            <person name="Wilkins M.J."/>
            <person name="Karaoz U."/>
            <person name="Brodie E.L."/>
            <person name="Williams K.H."/>
            <person name="Hubbard S.S."/>
            <person name="Banfield J.F."/>
        </authorList>
    </citation>
    <scope>NUCLEOTIDE SEQUENCE [LARGE SCALE GENOMIC DNA]</scope>
</reference>
<dbReference type="Gene3D" id="3.30.70.1560">
    <property type="entry name" value="Alpha-L RNA-binding motif"/>
    <property type="match status" value="1"/>
</dbReference>
<dbReference type="InterPro" id="IPR006145">
    <property type="entry name" value="PsdUridine_synth_RsuA/RluA"/>
</dbReference>
<dbReference type="EMBL" id="MHJJ01000001">
    <property type="protein sequence ID" value="OGY66402.1"/>
    <property type="molecule type" value="Genomic_DNA"/>
</dbReference>
<accession>A0A1G1ZPA1</accession>
<dbReference type="Pfam" id="PF01479">
    <property type="entry name" value="S4"/>
    <property type="match status" value="1"/>
</dbReference>
<gene>
    <name evidence="5" type="ORF">A3A16_03380</name>
</gene>
<keyword evidence="3" id="KW-0694">RNA-binding</keyword>
<dbReference type="InterPro" id="IPR002942">
    <property type="entry name" value="S4_RNA-bd"/>
</dbReference>
<dbReference type="Gene3D" id="3.30.70.580">
    <property type="entry name" value="Pseudouridine synthase I, catalytic domain, N-terminal subdomain"/>
    <property type="match status" value="1"/>
</dbReference>
<dbReference type="CDD" id="cd00165">
    <property type="entry name" value="S4"/>
    <property type="match status" value="1"/>
</dbReference>
<dbReference type="PROSITE" id="PS01149">
    <property type="entry name" value="PSI_RSU"/>
    <property type="match status" value="1"/>
</dbReference>